<dbReference type="KEGG" id="msea:METESE_31400"/>
<feature type="region of interest" description="Disordered" evidence="7">
    <location>
        <begin position="140"/>
        <end position="184"/>
    </location>
</feature>
<dbReference type="RefSeq" id="WP_316410604.1">
    <property type="nucleotide sequence ID" value="NZ_AP027081.1"/>
</dbReference>
<keyword evidence="9" id="KW-0732">Signal</keyword>
<dbReference type="Gene3D" id="2.60.40.1250">
    <property type="entry name" value="Thiol:disulfide interchange protein DsbD, N-terminal domain"/>
    <property type="match status" value="1"/>
</dbReference>
<evidence type="ECO:0000256" key="3">
    <source>
        <dbReference type="ARBA" id="ARBA00022692"/>
    </source>
</evidence>
<dbReference type="InterPro" id="IPR036249">
    <property type="entry name" value="Thioredoxin-like_sf"/>
</dbReference>
<dbReference type="Gene3D" id="3.40.30.10">
    <property type="entry name" value="Glutaredoxin"/>
    <property type="match status" value="1"/>
</dbReference>
<feature type="domain" description="Thioredoxin" evidence="10">
    <location>
        <begin position="467"/>
        <end position="588"/>
    </location>
</feature>
<accession>A0AA48H210</accession>
<dbReference type="SUPFAM" id="SSF74863">
    <property type="entry name" value="Thiol:disulfide interchange protein DsbD, N-terminal domain (DsbD-alpha)"/>
    <property type="match status" value="1"/>
</dbReference>
<evidence type="ECO:0000256" key="4">
    <source>
        <dbReference type="ARBA" id="ARBA00022748"/>
    </source>
</evidence>
<dbReference type="PANTHER" id="PTHR32234">
    <property type="entry name" value="THIOL:DISULFIDE INTERCHANGE PROTEIN DSBD"/>
    <property type="match status" value="1"/>
</dbReference>
<feature type="transmembrane region" description="Helical" evidence="8">
    <location>
        <begin position="312"/>
        <end position="342"/>
    </location>
</feature>
<dbReference type="InterPro" id="IPR013766">
    <property type="entry name" value="Thioredoxin_domain"/>
</dbReference>
<dbReference type="GO" id="GO:0015035">
    <property type="term" value="F:protein-disulfide reductase activity"/>
    <property type="evidence" value="ECO:0007669"/>
    <property type="project" value="TreeGrafter"/>
</dbReference>
<gene>
    <name evidence="11" type="ORF">METESE_31400</name>
</gene>
<evidence type="ECO:0000313" key="12">
    <source>
        <dbReference type="Proteomes" id="UP001228113"/>
    </source>
</evidence>
<feature type="signal peptide" evidence="9">
    <location>
        <begin position="1"/>
        <end position="24"/>
    </location>
</feature>
<dbReference type="GO" id="GO:0005886">
    <property type="term" value="C:plasma membrane"/>
    <property type="evidence" value="ECO:0007669"/>
    <property type="project" value="UniProtKB-SubCell"/>
</dbReference>
<protein>
    <recommendedName>
        <fullName evidence="10">Thioredoxin domain-containing protein</fullName>
    </recommendedName>
</protein>
<dbReference type="AlphaFoldDB" id="A0AA48H210"/>
<evidence type="ECO:0000256" key="6">
    <source>
        <dbReference type="ARBA" id="ARBA00023136"/>
    </source>
</evidence>
<dbReference type="Pfam" id="PF13098">
    <property type="entry name" value="Thioredoxin_2"/>
    <property type="match status" value="1"/>
</dbReference>
<keyword evidence="12" id="KW-1185">Reference proteome</keyword>
<dbReference type="Pfam" id="PF02683">
    <property type="entry name" value="DsbD_TM"/>
    <property type="match status" value="1"/>
</dbReference>
<organism evidence="11 12">
    <name type="scientific">Mesoterricola sediminis</name>
    <dbReference type="NCBI Taxonomy" id="2927980"/>
    <lineage>
        <taxon>Bacteria</taxon>
        <taxon>Pseudomonadati</taxon>
        <taxon>Acidobacteriota</taxon>
        <taxon>Holophagae</taxon>
        <taxon>Holophagales</taxon>
        <taxon>Holophagaceae</taxon>
        <taxon>Mesoterricola</taxon>
    </lineage>
</organism>
<dbReference type="PANTHER" id="PTHR32234:SF0">
    <property type="entry name" value="THIOL:DISULFIDE INTERCHANGE PROTEIN DSBD"/>
    <property type="match status" value="1"/>
</dbReference>
<evidence type="ECO:0000256" key="9">
    <source>
        <dbReference type="SAM" id="SignalP"/>
    </source>
</evidence>
<keyword evidence="5 8" id="KW-1133">Transmembrane helix</keyword>
<sequence>MFLSRLLSLAALVLALTGTNPAAAADPRIDVAFKKGEVVITVPQGTHIKKSFTEVRLDGRGRLKPAALPRADAKDELGDDIYHGTVRIPVAGEGLQDPAKLLVQYQACTEGEGGNCYPPTEVELKIKAADLNRAADSQGKAEAVPAMADAAAGTAQAEPASGTAEAAPAPGAAPAAAPAHAEPPAPAAEDKGFLLSLLVVFLAGLGASLTPCVYPMIPITMAIIGAKGGGKLKGFSLSFVLVLGMAVTYTVLGVVAARSGATFGAFAQKAAFLVPVSALFAVFALSLFGAFEISLPQGLQNRLQGGGPRKGYAGAFFMGLVLGPLAAPCVGPIIGTVLVGIAQKGSMVLGGLQLFVFALGMGVLFMAVGTFSAGLPRSGDWLTRLKHVMGLVVLGFAAWNVRFVVPGWANYALWTATALAGAAVFGVFEAAEGLAAQARRALAAVLLVLAAVLALKAVETGLDVQLLPAGGAAQAGKAEASAWGTDFEKALAEAKASRKVVLLDTWAVWCAQCRELDEKTWPDPEVTAWIKANAVAVKVDADKVRPDLAKTYAIRSFPTVILMDAEGREIRRSLGFRKPAEMLAWLRS</sequence>
<evidence type="ECO:0000256" key="7">
    <source>
        <dbReference type="SAM" id="MobiDB-lite"/>
    </source>
</evidence>
<feature type="transmembrane region" description="Helical" evidence="8">
    <location>
        <begin position="387"/>
        <end position="405"/>
    </location>
</feature>
<dbReference type="SUPFAM" id="SSF52833">
    <property type="entry name" value="Thioredoxin-like"/>
    <property type="match status" value="1"/>
</dbReference>
<feature type="transmembrane region" description="Helical" evidence="8">
    <location>
        <begin position="354"/>
        <end position="375"/>
    </location>
</feature>
<dbReference type="GO" id="GO:0045454">
    <property type="term" value="P:cell redox homeostasis"/>
    <property type="evidence" value="ECO:0007669"/>
    <property type="project" value="TreeGrafter"/>
</dbReference>
<evidence type="ECO:0000256" key="8">
    <source>
        <dbReference type="SAM" id="Phobius"/>
    </source>
</evidence>
<keyword evidence="3 8" id="KW-0812">Transmembrane</keyword>
<dbReference type="EMBL" id="AP027081">
    <property type="protein sequence ID" value="BDU78182.1"/>
    <property type="molecule type" value="Genomic_DNA"/>
</dbReference>
<feature type="transmembrane region" description="Helical" evidence="8">
    <location>
        <begin position="440"/>
        <end position="458"/>
    </location>
</feature>
<dbReference type="InterPro" id="IPR003834">
    <property type="entry name" value="Cyt_c_assmbl_TM_dom"/>
</dbReference>
<dbReference type="GO" id="GO:0017004">
    <property type="term" value="P:cytochrome complex assembly"/>
    <property type="evidence" value="ECO:0007669"/>
    <property type="project" value="UniProtKB-KW"/>
</dbReference>
<dbReference type="InterPro" id="IPR012336">
    <property type="entry name" value="Thioredoxin-like_fold"/>
</dbReference>
<evidence type="ECO:0000313" key="11">
    <source>
        <dbReference type="EMBL" id="BDU78182.1"/>
    </source>
</evidence>
<reference evidence="11" key="1">
    <citation type="journal article" date="2023" name="Int. J. Syst. Evol. Microbiol.">
        <title>Mesoterricola silvestris gen. nov., sp. nov., Mesoterricola sediminis sp. nov., Geothrix oryzae sp. nov., Geothrix edaphica sp. nov., Geothrix rubra sp. nov., and Geothrix limicola sp. nov., six novel members of Acidobacteriota isolated from soils.</title>
        <authorList>
            <person name="Itoh H."/>
            <person name="Sugisawa Y."/>
            <person name="Mise K."/>
            <person name="Xu Z."/>
            <person name="Kuniyasu M."/>
            <person name="Ushijima N."/>
            <person name="Kawano K."/>
            <person name="Kobayashi E."/>
            <person name="Shiratori Y."/>
            <person name="Masuda Y."/>
            <person name="Senoo K."/>
        </authorList>
    </citation>
    <scope>NUCLEOTIDE SEQUENCE</scope>
    <source>
        <strain evidence="11">W786</strain>
    </source>
</reference>
<comment type="subcellular location">
    <subcellularLocation>
        <location evidence="1">Cell membrane</location>
        <topology evidence="1">Multi-pass membrane protein</topology>
    </subcellularLocation>
</comment>
<evidence type="ECO:0000256" key="2">
    <source>
        <dbReference type="ARBA" id="ARBA00022475"/>
    </source>
</evidence>
<feature type="transmembrane region" description="Helical" evidence="8">
    <location>
        <begin position="235"/>
        <end position="258"/>
    </location>
</feature>
<proteinExistence type="predicted"/>
<dbReference type="InterPro" id="IPR036929">
    <property type="entry name" value="DsbDN_sf"/>
</dbReference>
<keyword evidence="4" id="KW-0201">Cytochrome c-type biogenesis</keyword>
<evidence type="ECO:0000259" key="10">
    <source>
        <dbReference type="PROSITE" id="PS51352"/>
    </source>
</evidence>
<feature type="chain" id="PRO_5041346735" description="Thioredoxin domain-containing protein" evidence="9">
    <location>
        <begin position="25"/>
        <end position="588"/>
    </location>
</feature>
<feature type="transmembrane region" description="Helical" evidence="8">
    <location>
        <begin position="270"/>
        <end position="291"/>
    </location>
</feature>
<evidence type="ECO:0000256" key="5">
    <source>
        <dbReference type="ARBA" id="ARBA00022989"/>
    </source>
</evidence>
<feature type="compositionally biased region" description="Low complexity" evidence="7">
    <location>
        <begin position="141"/>
        <end position="180"/>
    </location>
</feature>
<keyword evidence="2" id="KW-1003">Cell membrane</keyword>
<keyword evidence="6 8" id="KW-0472">Membrane</keyword>
<dbReference type="Proteomes" id="UP001228113">
    <property type="component" value="Chromosome"/>
</dbReference>
<name>A0AA48H210_9BACT</name>
<dbReference type="PROSITE" id="PS51352">
    <property type="entry name" value="THIOREDOXIN_2"/>
    <property type="match status" value="1"/>
</dbReference>
<evidence type="ECO:0000256" key="1">
    <source>
        <dbReference type="ARBA" id="ARBA00004651"/>
    </source>
</evidence>
<feature type="transmembrane region" description="Helical" evidence="8">
    <location>
        <begin position="411"/>
        <end position="428"/>
    </location>
</feature>
<feature type="transmembrane region" description="Helical" evidence="8">
    <location>
        <begin position="193"/>
        <end position="214"/>
    </location>
</feature>